<dbReference type="EMBL" id="FNFM01000012">
    <property type="protein sequence ID" value="SDK76961.1"/>
    <property type="molecule type" value="Genomic_DNA"/>
</dbReference>
<evidence type="ECO:0000313" key="1">
    <source>
        <dbReference type="EMBL" id="SDK76961.1"/>
    </source>
</evidence>
<accession>A0A1G9ELN0</accession>
<name>A0A1G9ELN0_ACTMZ</name>
<evidence type="ECO:0000313" key="2">
    <source>
        <dbReference type="Proteomes" id="UP000199213"/>
    </source>
</evidence>
<reference evidence="2" key="1">
    <citation type="submission" date="2016-10" db="EMBL/GenBank/DDBJ databases">
        <authorList>
            <person name="Varghese N."/>
            <person name="Submissions S."/>
        </authorList>
    </citation>
    <scope>NUCLEOTIDE SEQUENCE [LARGE SCALE GENOMIC DNA]</scope>
    <source>
        <strain evidence="2">DSM 45460</strain>
    </source>
</reference>
<proteinExistence type="predicted"/>
<organism evidence="1 2">
    <name type="scientific">Actinopolyspora mzabensis</name>
    <dbReference type="NCBI Taxonomy" id="995066"/>
    <lineage>
        <taxon>Bacteria</taxon>
        <taxon>Bacillati</taxon>
        <taxon>Actinomycetota</taxon>
        <taxon>Actinomycetes</taxon>
        <taxon>Actinopolysporales</taxon>
        <taxon>Actinopolysporaceae</taxon>
        <taxon>Actinopolyspora</taxon>
    </lineage>
</organism>
<dbReference type="Proteomes" id="UP000199213">
    <property type="component" value="Unassembled WGS sequence"/>
</dbReference>
<sequence length="105" mass="11681">MAPRGAGALRTRSRASEIRISTSLRTAGGPRTRSLLNEYLRLLPGELERILEVRVQLATLLSNTGETDEARQLLRQVLAVATTEESELLAEQARRMLARLDELGR</sequence>
<protein>
    <recommendedName>
        <fullName evidence="3">Tetratricopeptide repeat-containing protein</fullName>
    </recommendedName>
</protein>
<keyword evidence="2" id="KW-1185">Reference proteome</keyword>
<gene>
    <name evidence="1" type="ORF">SAMN04487820_112128</name>
</gene>
<evidence type="ECO:0008006" key="3">
    <source>
        <dbReference type="Google" id="ProtNLM"/>
    </source>
</evidence>
<dbReference type="AlphaFoldDB" id="A0A1G9ELN0"/>